<evidence type="ECO:0000256" key="6">
    <source>
        <dbReference type="ARBA" id="ARBA00050039"/>
    </source>
</evidence>
<evidence type="ECO:0000256" key="7">
    <source>
        <dbReference type="HAMAP-Rule" id="MF_00093"/>
    </source>
</evidence>
<dbReference type="InterPro" id="IPR000352">
    <property type="entry name" value="Pep_chain_release_fac_I"/>
</dbReference>
<protein>
    <recommendedName>
        <fullName evidence="6 7">Peptide chain release factor 1</fullName>
        <shortName evidence="7">RF-1</shortName>
    </recommendedName>
</protein>
<dbReference type="RefSeq" id="WP_166396379.1">
    <property type="nucleotide sequence ID" value="NZ_CP045121.1"/>
</dbReference>
<gene>
    <name evidence="7 10" type="primary">prfA</name>
    <name evidence="10" type="ORF">GBA65_09430</name>
</gene>
<feature type="domain" description="Prokaryotic-type class I peptide chain release factors" evidence="9">
    <location>
        <begin position="230"/>
        <end position="246"/>
    </location>
</feature>
<dbReference type="KEGG" id="rmar:GBA65_09430"/>
<comment type="PTM">
    <text evidence="7">Methylated by PrmC. Methylation increases the termination efficiency of RF1.</text>
</comment>
<dbReference type="PANTHER" id="PTHR43804">
    <property type="entry name" value="LD18447P"/>
    <property type="match status" value="1"/>
</dbReference>
<dbReference type="InterPro" id="IPR004373">
    <property type="entry name" value="RF-1"/>
</dbReference>
<keyword evidence="3 7" id="KW-0488">Methylation</keyword>
<name>A0A6G8PX44_9ACTN</name>
<feature type="modified residue" description="N5-methylglutamine" evidence="7">
    <location>
        <position position="237"/>
    </location>
</feature>
<evidence type="ECO:0000259" key="9">
    <source>
        <dbReference type="PROSITE" id="PS00745"/>
    </source>
</evidence>
<evidence type="ECO:0000256" key="4">
    <source>
        <dbReference type="ARBA" id="ARBA00022490"/>
    </source>
</evidence>
<sequence>MDQQVVKLAEETLARHDALTRELSDPNIYSDQRRYAEIAKEHSRMRRGAEMSQALLDAIQEGREARELVATAEDAEMREFLAAEAEGAEEKVAELSEKIRVELVDRDPNDDKDVIVEIRAGAGGDEAALFAGELEEMYSRYADRLNYKHRTLSSNPAEVGGYKEVILEIEGDGAYSVFKHEGGTHRVQRVPKTESQGRIHTSTATVAVMPEAEDVEVEIGPNDLEIDVYRSSGPGGQSVNTTDSAVRITHKPTGLVVTCQNEKSQLQNKEQALRILKSRLLEREMEERAKQAGEMRLAQVGSGDRSAKVRTYNFPQGRITDHRVGVTSHNLESTLGGDLEEFTKALSAKERAEKLAAEANAPASGNGATR</sequence>
<evidence type="ECO:0000256" key="2">
    <source>
        <dbReference type="ARBA" id="ARBA00010835"/>
    </source>
</evidence>
<evidence type="ECO:0000256" key="5">
    <source>
        <dbReference type="ARBA" id="ARBA00022917"/>
    </source>
</evidence>
<dbReference type="InterPro" id="IPR005139">
    <property type="entry name" value="PCRF"/>
</dbReference>
<evidence type="ECO:0000256" key="8">
    <source>
        <dbReference type="SAM" id="Coils"/>
    </source>
</evidence>
<dbReference type="InterPro" id="IPR045853">
    <property type="entry name" value="Pep_chain_release_fac_I_sf"/>
</dbReference>
<evidence type="ECO:0000256" key="1">
    <source>
        <dbReference type="ARBA" id="ARBA00002986"/>
    </source>
</evidence>
<dbReference type="Gene3D" id="6.10.140.1950">
    <property type="match status" value="1"/>
</dbReference>
<dbReference type="Gene3D" id="3.30.160.20">
    <property type="match status" value="1"/>
</dbReference>
<comment type="similarity">
    <text evidence="2 7">Belongs to the prokaryotic/mitochondrial release factor family.</text>
</comment>
<dbReference type="Proteomes" id="UP000502706">
    <property type="component" value="Chromosome"/>
</dbReference>
<proteinExistence type="inferred from homology"/>
<keyword evidence="11" id="KW-1185">Reference proteome</keyword>
<organism evidence="10 11">
    <name type="scientific">Rubrobacter marinus</name>
    <dbReference type="NCBI Taxonomy" id="2653852"/>
    <lineage>
        <taxon>Bacteria</taxon>
        <taxon>Bacillati</taxon>
        <taxon>Actinomycetota</taxon>
        <taxon>Rubrobacteria</taxon>
        <taxon>Rubrobacterales</taxon>
        <taxon>Rubrobacteraceae</taxon>
        <taxon>Rubrobacter</taxon>
    </lineage>
</organism>
<dbReference type="PROSITE" id="PS00745">
    <property type="entry name" value="RF_PROK_I"/>
    <property type="match status" value="1"/>
</dbReference>
<dbReference type="NCBIfam" id="TIGR00019">
    <property type="entry name" value="prfA"/>
    <property type="match status" value="1"/>
</dbReference>
<evidence type="ECO:0000313" key="10">
    <source>
        <dbReference type="EMBL" id="QIN78707.1"/>
    </source>
</evidence>
<dbReference type="SUPFAM" id="SSF75620">
    <property type="entry name" value="Release factor"/>
    <property type="match status" value="1"/>
</dbReference>
<reference evidence="10 11" key="1">
    <citation type="submission" date="2019-10" db="EMBL/GenBank/DDBJ databases">
        <title>Rubrobacter sp nov SCSIO 52915 isolated from a deep-sea sediment in the South China Sea.</title>
        <authorList>
            <person name="Chen R.W."/>
        </authorList>
    </citation>
    <scope>NUCLEOTIDE SEQUENCE [LARGE SCALE GENOMIC DNA]</scope>
    <source>
        <strain evidence="10 11">SCSIO 52915</strain>
    </source>
</reference>
<evidence type="ECO:0000256" key="3">
    <source>
        <dbReference type="ARBA" id="ARBA00022481"/>
    </source>
</evidence>
<accession>A0A6G8PX44</accession>
<dbReference type="EMBL" id="CP045121">
    <property type="protein sequence ID" value="QIN78707.1"/>
    <property type="molecule type" value="Genomic_DNA"/>
</dbReference>
<comment type="subcellular location">
    <subcellularLocation>
        <location evidence="7">Cytoplasm</location>
    </subcellularLocation>
</comment>
<feature type="coiled-coil region" evidence="8">
    <location>
        <begin position="259"/>
        <end position="286"/>
    </location>
</feature>
<dbReference type="HAMAP" id="MF_00093">
    <property type="entry name" value="Rel_fac_1"/>
    <property type="match status" value="1"/>
</dbReference>
<dbReference type="SMART" id="SM00937">
    <property type="entry name" value="PCRF"/>
    <property type="match status" value="1"/>
</dbReference>
<keyword evidence="5 7" id="KW-0648">Protein biosynthesis</keyword>
<dbReference type="Gene3D" id="3.30.70.1660">
    <property type="match status" value="1"/>
</dbReference>
<keyword evidence="8" id="KW-0175">Coiled coil</keyword>
<dbReference type="PANTHER" id="PTHR43804:SF7">
    <property type="entry name" value="LD18447P"/>
    <property type="match status" value="1"/>
</dbReference>
<dbReference type="GO" id="GO:0016149">
    <property type="term" value="F:translation release factor activity, codon specific"/>
    <property type="evidence" value="ECO:0007669"/>
    <property type="project" value="UniProtKB-UniRule"/>
</dbReference>
<dbReference type="AlphaFoldDB" id="A0A6G8PX44"/>
<dbReference type="GO" id="GO:0005737">
    <property type="term" value="C:cytoplasm"/>
    <property type="evidence" value="ECO:0007669"/>
    <property type="project" value="UniProtKB-SubCell"/>
</dbReference>
<dbReference type="InterPro" id="IPR050057">
    <property type="entry name" value="Prokaryotic/Mito_RF"/>
</dbReference>
<evidence type="ECO:0000313" key="11">
    <source>
        <dbReference type="Proteomes" id="UP000502706"/>
    </source>
</evidence>
<comment type="function">
    <text evidence="1 7">Peptide chain release factor 1 directs the termination of translation in response to the peptide chain termination codons UAG and UAA.</text>
</comment>
<keyword evidence="4 7" id="KW-0963">Cytoplasm</keyword>
<dbReference type="Pfam" id="PF00472">
    <property type="entry name" value="RF-1"/>
    <property type="match status" value="1"/>
</dbReference>
<dbReference type="NCBIfam" id="NF001859">
    <property type="entry name" value="PRK00591.1"/>
    <property type="match status" value="1"/>
</dbReference>
<dbReference type="FunFam" id="3.30.160.20:FF:000004">
    <property type="entry name" value="Peptide chain release factor 1"/>
    <property type="match status" value="1"/>
</dbReference>
<dbReference type="FunFam" id="3.30.70.1660:FF:000002">
    <property type="entry name" value="Peptide chain release factor 1"/>
    <property type="match status" value="1"/>
</dbReference>
<dbReference type="Pfam" id="PF03462">
    <property type="entry name" value="PCRF"/>
    <property type="match status" value="1"/>
</dbReference>